<dbReference type="EMBL" id="FTMN01000005">
    <property type="protein sequence ID" value="SIQ52738.1"/>
    <property type="molecule type" value="Genomic_DNA"/>
</dbReference>
<organism evidence="1 2">
    <name type="scientific">Marinobacterium stanieri</name>
    <dbReference type="NCBI Taxonomy" id="49186"/>
    <lineage>
        <taxon>Bacteria</taxon>
        <taxon>Pseudomonadati</taxon>
        <taxon>Pseudomonadota</taxon>
        <taxon>Gammaproteobacteria</taxon>
        <taxon>Oceanospirillales</taxon>
        <taxon>Oceanospirillaceae</taxon>
        <taxon>Marinobacterium</taxon>
    </lineage>
</organism>
<gene>
    <name evidence="1" type="ORF">SAMN05421647_105339</name>
</gene>
<keyword evidence="2" id="KW-1185">Reference proteome</keyword>
<proteinExistence type="predicted"/>
<evidence type="ECO:0000313" key="1">
    <source>
        <dbReference type="EMBL" id="SIQ52738.1"/>
    </source>
</evidence>
<accession>A0A1N6TH73</accession>
<dbReference type="Proteomes" id="UP000186895">
    <property type="component" value="Unassembled WGS sequence"/>
</dbReference>
<sequence length="327" mass="38293">MKRGMFSSISDNEAYLEADKKWTVELQRFHQYWYDLVVNPNEVAEYFDTRKLIVDYLKGVKEAVEKSLEKRFVYFICSRTKVRFNTKKKPFFNPFTKEIKIHILVGKKEKKRSIWCKFFDRGLDKFYNPKIDLTDKYITITDSKGDLTTASIHDFLDGSNINLGISSNVEYVGYTENPHTRPTNGSHTGLSDTLYKVSNEDCDTLIYFNVFNVVTEANSKNSMFNFIIPNSMTDEIESELEGKIIEKCFIFYFDAINQSRNKKKELSELKNSLIKMAKKNKIGSITFYYEFEYVNDYAIFSSSLVKPSYCHRFSVCLENDNVAVKRY</sequence>
<evidence type="ECO:0000313" key="2">
    <source>
        <dbReference type="Proteomes" id="UP000186895"/>
    </source>
</evidence>
<name>A0A1N6TH73_9GAMM</name>
<reference evidence="1 2" key="1">
    <citation type="submission" date="2017-01" db="EMBL/GenBank/DDBJ databases">
        <authorList>
            <person name="Mah S.A."/>
            <person name="Swanson W.J."/>
            <person name="Moy G.W."/>
            <person name="Vacquier V.D."/>
        </authorList>
    </citation>
    <scope>NUCLEOTIDE SEQUENCE [LARGE SCALE GENOMIC DNA]</scope>
    <source>
        <strain evidence="1 2">DSM 7027</strain>
    </source>
</reference>
<protein>
    <submittedName>
        <fullName evidence="1">Uncharacterized protein</fullName>
    </submittedName>
</protein>
<dbReference type="AlphaFoldDB" id="A0A1N6TH73"/>
<dbReference type="RefSeq" id="WP_076463170.1">
    <property type="nucleotide sequence ID" value="NZ_FTMN01000005.1"/>
</dbReference>